<dbReference type="Pfam" id="PF00211">
    <property type="entry name" value="Guanylate_cyc"/>
    <property type="match status" value="1"/>
</dbReference>
<protein>
    <recommendedName>
        <fullName evidence="3">Guanylate cyclase domain-containing protein</fullName>
    </recommendedName>
</protein>
<accession>A0AAD2CK08</accession>
<name>A0AAD2CK08_9STRA</name>
<feature type="compositionally biased region" description="Basic and acidic residues" evidence="1">
    <location>
        <begin position="728"/>
        <end position="742"/>
    </location>
</feature>
<dbReference type="Proteomes" id="UP001295423">
    <property type="component" value="Unassembled WGS sequence"/>
</dbReference>
<evidence type="ECO:0000313" key="5">
    <source>
        <dbReference type="Proteomes" id="UP001295423"/>
    </source>
</evidence>
<feature type="transmembrane region" description="Helical" evidence="2">
    <location>
        <begin position="323"/>
        <end position="351"/>
    </location>
</feature>
<dbReference type="PROSITE" id="PS50125">
    <property type="entry name" value="GUANYLATE_CYCLASE_2"/>
    <property type="match status" value="1"/>
</dbReference>
<keyword evidence="2" id="KW-0472">Membrane</keyword>
<dbReference type="Gene3D" id="3.30.70.1230">
    <property type="entry name" value="Nucleotide cyclase"/>
    <property type="match status" value="1"/>
</dbReference>
<proteinExistence type="predicted"/>
<dbReference type="EMBL" id="CAKOGP040000557">
    <property type="protein sequence ID" value="CAJ1936523.1"/>
    <property type="molecule type" value="Genomic_DNA"/>
</dbReference>
<gene>
    <name evidence="4" type="ORF">CYCCA115_LOCUS5234</name>
</gene>
<dbReference type="PANTHER" id="PTHR43336">
    <property type="entry name" value="OXYGEN SENSOR HISTIDINE KINASE RESPONSE REGULATOR DEVS/DOSS"/>
    <property type="match status" value="1"/>
</dbReference>
<dbReference type="CDD" id="cd07302">
    <property type="entry name" value="CHD"/>
    <property type="match status" value="1"/>
</dbReference>
<dbReference type="AlphaFoldDB" id="A0AAD2CK08"/>
<evidence type="ECO:0000256" key="1">
    <source>
        <dbReference type="SAM" id="MobiDB-lite"/>
    </source>
</evidence>
<keyword evidence="2" id="KW-0812">Transmembrane</keyword>
<reference evidence="4" key="1">
    <citation type="submission" date="2023-08" db="EMBL/GenBank/DDBJ databases">
        <authorList>
            <person name="Audoor S."/>
            <person name="Bilcke G."/>
        </authorList>
    </citation>
    <scope>NUCLEOTIDE SEQUENCE</scope>
</reference>
<dbReference type="PANTHER" id="PTHR43336:SF3">
    <property type="entry name" value="GUANYLATE CYCLASE DOMAIN-CONTAINING PROTEIN"/>
    <property type="match status" value="1"/>
</dbReference>
<evidence type="ECO:0000259" key="3">
    <source>
        <dbReference type="PROSITE" id="PS50125"/>
    </source>
</evidence>
<dbReference type="InterPro" id="IPR029787">
    <property type="entry name" value="Nucleotide_cyclase"/>
</dbReference>
<evidence type="ECO:0000256" key="2">
    <source>
        <dbReference type="SAM" id="Phobius"/>
    </source>
</evidence>
<feature type="region of interest" description="Disordered" evidence="1">
    <location>
        <begin position="679"/>
        <end position="742"/>
    </location>
</feature>
<feature type="transmembrane region" description="Helical" evidence="2">
    <location>
        <begin position="207"/>
        <end position="224"/>
    </location>
</feature>
<feature type="domain" description="Guanylate cyclase" evidence="3">
    <location>
        <begin position="454"/>
        <end position="608"/>
    </location>
</feature>
<dbReference type="GO" id="GO:0009190">
    <property type="term" value="P:cyclic nucleotide biosynthetic process"/>
    <property type="evidence" value="ECO:0007669"/>
    <property type="project" value="InterPro"/>
</dbReference>
<organism evidence="4 5">
    <name type="scientific">Cylindrotheca closterium</name>
    <dbReference type="NCBI Taxonomy" id="2856"/>
    <lineage>
        <taxon>Eukaryota</taxon>
        <taxon>Sar</taxon>
        <taxon>Stramenopiles</taxon>
        <taxon>Ochrophyta</taxon>
        <taxon>Bacillariophyta</taxon>
        <taxon>Bacillariophyceae</taxon>
        <taxon>Bacillariophycidae</taxon>
        <taxon>Bacillariales</taxon>
        <taxon>Bacillariaceae</taxon>
        <taxon>Cylindrotheca</taxon>
    </lineage>
</organism>
<evidence type="ECO:0000313" key="4">
    <source>
        <dbReference type="EMBL" id="CAJ1936523.1"/>
    </source>
</evidence>
<sequence length="834" mass="94664">MLYDISYINEEEFESPTIDIELDAYGVPTNFDQVNSKVPVSFSPELLVLVPKAARIARLIPSDKVIDISSKINFYFYLKRCNPIWHYERFKERRAAMKKSDMEGVDLSAAAKLKAEGIGVRYSPAKRALHYFGLVSDPNRDLKRHLAAIKIQRAWRWKMSMTRLHSMRGANGQPTNGGPRFRNSSTMDIKEQTQVGRAMAEITGQRLAITILASLLLTLLFSYFENKATAPAAMVVLHGQSVNAVNTGNYTIERALDAARISVPGLFEYQTKSVETPFEYGVGYIINDLREREKLQITVTDVDGNISKGLFVFREERVDEARIQFFATIFSCLIWFLGVAAFAGPIMTLVITPIERMVRLLGMLTLDPLGYQNNSRFKKFLFEEDIIADKSQWTKDVLKGMETAFLMSTILQIGNLMKVGFGSAGVEIIRNNLQKGQKTNTLILNEQGSTVSCIFLFCDIRQFTDATESLQEEVFVFTNRIAAVVHSICHSYGGSANKNVGDAFLVSWLLDDDDTSYTLTCKHNQADKALLSVVKICMALQYDDFYMKAMSENARNALLAKMKKRSGAIVQMGFGIHAGKAVQGAIGSQRKIDATYVSEAVEKAEFLESSTKQYGLKMLVSDSFYTLLDPKIQRRCRKIDQVYFPEDEDETYEPSIDEKMEMRMELLTFDMDLSTLWKKNQGTPEEKPKNTNQSFAKRRPGRRMSMSRGSGASDELKTANNADASGMFEKEKAKTTPAPDKKELELPTGVQQYKDREWLQEDIRMIREKYTTAVIQDFSSGLEKYYARDWMSARRFFEMVLERFDDGPSNYFLEEMKKHGWKPPSNFSPIRKGG</sequence>
<dbReference type="SUPFAM" id="SSF55073">
    <property type="entry name" value="Nucleotide cyclase"/>
    <property type="match status" value="1"/>
</dbReference>
<dbReference type="InterPro" id="IPR001054">
    <property type="entry name" value="A/G_cyclase"/>
</dbReference>
<keyword evidence="5" id="KW-1185">Reference proteome</keyword>
<comment type="caution">
    <text evidence="4">The sequence shown here is derived from an EMBL/GenBank/DDBJ whole genome shotgun (WGS) entry which is preliminary data.</text>
</comment>
<keyword evidence="2" id="KW-1133">Transmembrane helix</keyword>
<dbReference type="GO" id="GO:0035556">
    <property type="term" value="P:intracellular signal transduction"/>
    <property type="evidence" value="ECO:0007669"/>
    <property type="project" value="InterPro"/>
</dbReference>